<comment type="caution">
    <text evidence="4">The sequence shown here is derived from an EMBL/GenBank/DDBJ whole genome shotgun (WGS) entry which is preliminary data.</text>
</comment>
<keyword evidence="5" id="KW-1185">Reference proteome</keyword>
<reference evidence="4 5" key="1">
    <citation type="journal article" date="2020" name="Cell Host Microbe">
        <title>Functional and Genomic Variation between Human-Derived Isolates of Lachnospiraceae Reveals Inter- and Intra-Species Diversity.</title>
        <authorList>
            <person name="Sorbara M.T."/>
            <person name="Littmann E.R."/>
            <person name="Fontana E."/>
            <person name="Moody T.U."/>
            <person name="Kohout C.E."/>
            <person name="Gjonbalaj M."/>
            <person name="Eaton V."/>
            <person name="Seok R."/>
            <person name="Leiner I.M."/>
            <person name="Pamer E.G."/>
        </authorList>
    </citation>
    <scope>NUCLEOTIDE SEQUENCE [LARGE SCALE GENOMIC DNA]</scope>
    <source>
        <strain evidence="4 5">MSK.15.26</strain>
    </source>
</reference>
<dbReference type="Gene3D" id="3.30.465.10">
    <property type="match status" value="1"/>
</dbReference>
<gene>
    <name evidence="4" type="ORF">G5A70_03720</name>
</gene>
<dbReference type="InterPro" id="IPR005107">
    <property type="entry name" value="CO_DH_flav_C"/>
</dbReference>
<evidence type="ECO:0000256" key="1">
    <source>
        <dbReference type="ARBA" id="ARBA00022630"/>
    </source>
</evidence>
<organism evidence="4 5">
    <name type="scientific">Blautia hansenii</name>
    <name type="common">Ruminococcus hansenii</name>
    <dbReference type="NCBI Taxonomy" id="1322"/>
    <lineage>
        <taxon>Bacteria</taxon>
        <taxon>Bacillati</taxon>
        <taxon>Bacillota</taxon>
        <taxon>Clostridia</taxon>
        <taxon>Lachnospirales</taxon>
        <taxon>Lachnospiraceae</taxon>
        <taxon>Blautia</taxon>
    </lineage>
</organism>
<dbReference type="PANTHER" id="PTHR42659:SF9">
    <property type="entry name" value="XANTHINE DEHYDROGENASE FAD-BINDING SUBUNIT XDHB-RELATED"/>
    <property type="match status" value="1"/>
</dbReference>
<feature type="domain" description="FAD-binding PCMH-type" evidence="3">
    <location>
        <begin position="1"/>
        <end position="162"/>
    </location>
</feature>
<dbReference type="PROSITE" id="PS51387">
    <property type="entry name" value="FAD_PCMH"/>
    <property type="match status" value="1"/>
</dbReference>
<dbReference type="InterPro" id="IPR016169">
    <property type="entry name" value="FAD-bd_PCMH_sub2"/>
</dbReference>
<dbReference type="InterPro" id="IPR051312">
    <property type="entry name" value="Diverse_Substr_Oxidored"/>
</dbReference>
<dbReference type="SUPFAM" id="SSF55447">
    <property type="entry name" value="CO dehydrogenase flavoprotein C-terminal domain-like"/>
    <property type="match status" value="1"/>
</dbReference>
<sequence length="273" mass="30104">MLKIKEYVKVKDLEEAYLLNQKKTACVLGGMVWLKMGNRNISTAIDLSGLDLDMIEETEEEFRIGAMTSLRTLETHKGLDGYTQGAVKESLRHIVGVQFRNCATVGGSIFGRYGFSDVLTMFLAMDSYVELYKGGIVPLEDFAKKKPDRDILVRVIVKKRPIKTVYLSQRNSSTDFPVLTCCVGLFADGEARAVVGACPQRAGLVQDEQGILKDFCSKDLKAQEQAAVSFAQYAKERVKTGGNMRASKEYRSHLVGVLVKRALLAAGGMDNGN</sequence>
<dbReference type="Pfam" id="PF00941">
    <property type="entry name" value="FAD_binding_5"/>
    <property type="match status" value="1"/>
</dbReference>
<dbReference type="RefSeq" id="WP_173748165.1">
    <property type="nucleotide sequence ID" value="NZ_JAAITA010000003.1"/>
</dbReference>
<dbReference type="InterPro" id="IPR016166">
    <property type="entry name" value="FAD-bd_PCMH"/>
</dbReference>
<dbReference type="InterPro" id="IPR036318">
    <property type="entry name" value="FAD-bd_PCMH-like_sf"/>
</dbReference>
<dbReference type="PANTHER" id="PTHR42659">
    <property type="entry name" value="XANTHINE DEHYDROGENASE SUBUNIT C-RELATED"/>
    <property type="match status" value="1"/>
</dbReference>
<accession>A0ABX2I4G8</accession>
<dbReference type="SMART" id="SM01092">
    <property type="entry name" value="CO_deh_flav_C"/>
    <property type="match status" value="1"/>
</dbReference>
<proteinExistence type="predicted"/>
<dbReference type="Proteomes" id="UP000822142">
    <property type="component" value="Unassembled WGS sequence"/>
</dbReference>
<keyword evidence="1" id="KW-0285">Flavoprotein</keyword>
<dbReference type="EMBL" id="JAAITA010000003">
    <property type="protein sequence ID" value="NSJ85301.1"/>
    <property type="molecule type" value="Genomic_DNA"/>
</dbReference>
<dbReference type="Gene3D" id="3.30.390.50">
    <property type="entry name" value="CO dehydrogenase flavoprotein, C-terminal domain"/>
    <property type="match status" value="1"/>
</dbReference>
<keyword evidence="2" id="KW-0560">Oxidoreductase</keyword>
<evidence type="ECO:0000313" key="4">
    <source>
        <dbReference type="EMBL" id="NSJ85301.1"/>
    </source>
</evidence>
<protein>
    <submittedName>
        <fullName evidence="4">Xanthine dehydrogenase</fullName>
    </submittedName>
</protein>
<name>A0ABX2I4G8_BLAHA</name>
<dbReference type="InterPro" id="IPR002346">
    <property type="entry name" value="Mopterin_DH_FAD-bd"/>
</dbReference>
<evidence type="ECO:0000259" key="3">
    <source>
        <dbReference type="PROSITE" id="PS51387"/>
    </source>
</evidence>
<dbReference type="InterPro" id="IPR036683">
    <property type="entry name" value="CO_DH_flav_C_dom_sf"/>
</dbReference>
<evidence type="ECO:0000256" key="2">
    <source>
        <dbReference type="ARBA" id="ARBA00023002"/>
    </source>
</evidence>
<dbReference type="SUPFAM" id="SSF56176">
    <property type="entry name" value="FAD-binding/transporter-associated domain-like"/>
    <property type="match status" value="1"/>
</dbReference>
<evidence type="ECO:0000313" key="5">
    <source>
        <dbReference type="Proteomes" id="UP000822142"/>
    </source>
</evidence>